<proteinExistence type="predicted"/>
<evidence type="ECO:0000313" key="2">
    <source>
        <dbReference type="EMBL" id="CRY93734.1"/>
    </source>
</evidence>
<accession>A0A0H5PX30</accession>
<dbReference type="AlphaFoldDB" id="A0A0H5PX30"/>
<organism evidence="2">
    <name type="scientific">uncultured prokaryote</name>
    <dbReference type="NCBI Taxonomy" id="198431"/>
    <lineage>
        <taxon>unclassified sequences</taxon>
        <taxon>environmental samples</taxon>
    </lineage>
</organism>
<feature type="region of interest" description="Disordered" evidence="1">
    <location>
        <begin position="1"/>
        <end position="20"/>
    </location>
</feature>
<reference evidence="2" key="1">
    <citation type="submission" date="2015-06" db="EMBL/GenBank/DDBJ databases">
        <authorList>
            <person name="Joergensen T."/>
        </authorList>
    </citation>
    <scope>NUCLEOTIDE SEQUENCE</scope>
    <source>
        <strain evidence="2">RGRH0056</strain>
    </source>
</reference>
<protein>
    <submittedName>
        <fullName evidence="2">Uncharacterized protein</fullName>
    </submittedName>
</protein>
<reference evidence="2" key="2">
    <citation type="submission" date="2015-07" db="EMBL/GenBank/DDBJ databases">
        <title>Plasmids, circular viruses and viroids from rat gut.</title>
        <authorList>
            <person name="Jorgensen T.J."/>
            <person name="Hansen M.A."/>
            <person name="Xu Z."/>
            <person name="Tabak M.A."/>
            <person name="Sorensen S.J."/>
            <person name="Hansen L.H."/>
        </authorList>
    </citation>
    <scope>NUCLEOTIDE SEQUENCE</scope>
    <source>
        <strain evidence="2">RGRH0056</strain>
    </source>
</reference>
<sequence>MGINPIPRSSPLPSPKGGSDQTAALAQWSVTFGKIKLFRIFGKLNANVVVCLIDELFNILLSYYCHGIHTPPRCDIGEFFFPDNPLFQPDRHDLRPNGHKLFFPKVSKFLACEKIKTYLWKSTIIENIPIECCAIQFYFR</sequence>
<name>A0A0H5PX30_9ZZZZ</name>
<evidence type="ECO:0000256" key="1">
    <source>
        <dbReference type="SAM" id="MobiDB-lite"/>
    </source>
</evidence>
<dbReference type="EMBL" id="LN852747">
    <property type="protein sequence ID" value="CRY93734.1"/>
    <property type="molecule type" value="Genomic_DNA"/>
</dbReference>